<dbReference type="InterPro" id="IPR000390">
    <property type="entry name" value="Small_drug/metabolite_transptr"/>
</dbReference>
<dbReference type="PANTHER" id="PTHR30561:SF1">
    <property type="entry name" value="MULTIDRUG TRANSPORTER EMRE"/>
    <property type="match status" value="1"/>
</dbReference>
<evidence type="ECO:0000256" key="3">
    <source>
        <dbReference type="ARBA" id="ARBA00022475"/>
    </source>
</evidence>
<dbReference type="PANTHER" id="PTHR30561">
    <property type="entry name" value="SMR FAMILY PROTON-DEPENDENT DRUG EFFLUX TRANSPORTER SUGE"/>
    <property type="match status" value="1"/>
</dbReference>
<dbReference type="OrthoDB" id="21828at2"/>
<evidence type="ECO:0000256" key="6">
    <source>
        <dbReference type="ARBA" id="ARBA00023136"/>
    </source>
</evidence>
<comment type="similarity">
    <text evidence="7">Belongs to the drug/metabolite transporter (DMT) superfamily. Small multidrug resistance (SMR) (TC 2.A.7.1) family.</text>
</comment>
<gene>
    <name evidence="9" type="ORF">SAMN05216244_1139</name>
</gene>
<evidence type="ECO:0000256" key="4">
    <source>
        <dbReference type="ARBA" id="ARBA00022692"/>
    </source>
</evidence>
<accession>A0A1G9NSA3</accession>
<evidence type="ECO:0000256" key="7">
    <source>
        <dbReference type="RuleBase" id="RU003942"/>
    </source>
</evidence>
<dbReference type="SUPFAM" id="SSF103481">
    <property type="entry name" value="Multidrug resistance efflux transporter EmrE"/>
    <property type="match status" value="1"/>
</dbReference>
<dbReference type="RefSeq" id="WP_074597841.1">
    <property type="nucleotide sequence ID" value="NZ_FNHF01000001.1"/>
</dbReference>
<feature type="transmembrane region" description="Helical" evidence="8">
    <location>
        <begin position="60"/>
        <end position="78"/>
    </location>
</feature>
<evidence type="ECO:0000256" key="1">
    <source>
        <dbReference type="ARBA" id="ARBA00004651"/>
    </source>
</evidence>
<evidence type="ECO:0000313" key="10">
    <source>
        <dbReference type="Proteomes" id="UP000182347"/>
    </source>
</evidence>
<keyword evidence="2" id="KW-0813">Transport</keyword>
<sequence>MKFYSLLSTSIILETTGASFMKLADNSWMAAAIVAVCYAISFTLYITIAYHSEISVVNAIWSGVGTALIVSVGILAFGESNSSVKLAGTLLIIAGVIGLNVSTRQKSPVAGEGA</sequence>
<dbReference type="EMBL" id="FNHF01000001">
    <property type="protein sequence ID" value="SDL89462.1"/>
    <property type="molecule type" value="Genomic_DNA"/>
</dbReference>
<keyword evidence="3" id="KW-1003">Cell membrane</keyword>
<name>A0A1G9NSA3_9BACI</name>
<keyword evidence="6 8" id="KW-0472">Membrane</keyword>
<keyword evidence="10" id="KW-1185">Reference proteome</keyword>
<feature type="transmembrane region" description="Helical" evidence="8">
    <location>
        <begin position="28"/>
        <end position="48"/>
    </location>
</feature>
<dbReference type="AlphaFoldDB" id="A0A1G9NSA3"/>
<keyword evidence="4 7" id="KW-0812">Transmembrane</keyword>
<evidence type="ECO:0000313" key="9">
    <source>
        <dbReference type="EMBL" id="SDL89462.1"/>
    </source>
</evidence>
<organism evidence="9 10">
    <name type="scientific">Sediminibacillus halophilus</name>
    <dbReference type="NCBI Taxonomy" id="482461"/>
    <lineage>
        <taxon>Bacteria</taxon>
        <taxon>Bacillati</taxon>
        <taxon>Bacillota</taxon>
        <taxon>Bacilli</taxon>
        <taxon>Bacillales</taxon>
        <taxon>Bacillaceae</taxon>
        <taxon>Sediminibacillus</taxon>
    </lineage>
</organism>
<dbReference type="GO" id="GO:0022857">
    <property type="term" value="F:transmembrane transporter activity"/>
    <property type="evidence" value="ECO:0007669"/>
    <property type="project" value="InterPro"/>
</dbReference>
<dbReference type="Gene3D" id="1.10.3730.20">
    <property type="match status" value="1"/>
</dbReference>
<evidence type="ECO:0000256" key="5">
    <source>
        <dbReference type="ARBA" id="ARBA00022989"/>
    </source>
</evidence>
<evidence type="ECO:0000256" key="2">
    <source>
        <dbReference type="ARBA" id="ARBA00022448"/>
    </source>
</evidence>
<dbReference type="InterPro" id="IPR037185">
    <property type="entry name" value="EmrE-like"/>
</dbReference>
<dbReference type="Pfam" id="PF00893">
    <property type="entry name" value="Multi_Drug_Res"/>
    <property type="match status" value="1"/>
</dbReference>
<evidence type="ECO:0000256" key="8">
    <source>
        <dbReference type="SAM" id="Phobius"/>
    </source>
</evidence>
<dbReference type="GO" id="GO:0005886">
    <property type="term" value="C:plasma membrane"/>
    <property type="evidence" value="ECO:0007669"/>
    <property type="project" value="UniProtKB-SubCell"/>
</dbReference>
<dbReference type="InterPro" id="IPR045324">
    <property type="entry name" value="Small_multidrug_res"/>
</dbReference>
<proteinExistence type="inferred from homology"/>
<dbReference type="STRING" id="482461.SAMN05216244_1139"/>
<keyword evidence="5 8" id="KW-1133">Transmembrane helix</keyword>
<comment type="subcellular location">
    <subcellularLocation>
        <location evidence="1 7">Cell membrane</location>
        <topology evidence="1 7">Multi-pass membrane protein</topology>
    </subcellularLocation>
</comment>
<reference evidence="10" key="1">
    <citation type="submission" date="2016-10" db="EMBL/GenBank/DDBJ databases">
        <authorList>
            <person name="Varghese N."/>
            <person name="Submissions S."/>
        </authorList>
    </citation>
    <scope>NUCLEOTIDE SEQUENCE [LARGE SCALE GENOMIC DNA]</scope>
    <source>
        <strain evidence="10">CGMCC 1.6199</strain>
    </source>
</reference>
<dbReference type="Proteomes" id="UP000182347">
    <property type="component" value="Unassembled WGS sequence"/>
</dbReference>
<protein>
    <submittedName>
        <fullName evidence="9">Small multidrug resistance pump</fullName>
    </submittedName>
</protein>
<feature type="transmembrane region" description="Helical" evidence="8">
    <location>
        <begin position="84"/>
        <end position="101"/>
    </location>
</feature>